<dbReference type="PANTHER" id="PTHR45947">
    <property type="entry name" value="SULFOQUINOVOSYL TRANSFERASE SQD2"/>
    <property type="match status" value="1"/>
</dbReference>
<name>A0ABX1CI91_9SPHN</name>
<sequence length="374" mass="40515">MTRRLLALHDSADFGGHERILLDLLPAILDGRRFDEVVFIVPEANQRLRDALAALGSARLRVETWPFVKRRAEPYLHPLRRRYAARVRAAMARERPHLVLLVQGRIEHLAVAARALPRDVPVVSFLPMAHRMVDMGRSGTLGDRVRRRLYRRPDLFVVPDAAVARQVARAGGTAPVRVVDNVVAPVTATREAARAALSLSADARIALSLGRMEAGQKGTDLLLDAIVRDAPALSDTTFLFVGDGPAAARLAAVATAHPGVDIRHAGWSDRPDLYLAAADVLLMPSRWEGLPLVMLEAMTAEVPLLASPIDVFATYLPPDNLADFATVTLSEAIARVTAPPARAAYAARAREVLAPRTLTASRAAFAAALEEAAR</sequence>
<evidence type="ECO:0000313" key="2">
    <source>
        <dbReference type="EMBL" id="NJR77698.1"/>
    </source>
</evidence>
<keyword evidence="3" id="KW-1185">Reference proteome</keyword>
<dbReference type="InterPro" id="IPR028098">
    <property type="entry name" value="Glyco_trans_4-like_N"/>
</dbReference>
<organism evidence="2 3">
    <name type="scientific">Sphingomonas corticis</name>
    <dbReference type="NCBI Taxonomy" id="2722791"/>
    <lineage>
        <taxon>Bacteria</taxon>
        <taxon>Pseudomonadati</taxon>
        <taxon>Pseudomonadota</taxon>
        <taxon>Alphaproteobacteria</taxon>
        <taxon>Sphingomonadales</taxon>
        <taxon>Sphingomonadaceae</taxon>
        <taxon>Sphingomonas</taxon>
    </lineage>
</organism>
<comment type="caution">
    <text evidence="2">The sequence shown here is derived from an EMBL/GenBank/DDBJ whole genome shotgun (WGS) entry which is preliminary data.</text>
</comment>
<dbReference type="RefSeq" id="WP_168133231.1">
    <property type="nucleotide sequence ID" value="NZ_JAAVJH010000002.1"/>
</dbReference>
<accession>A0ABX1CI91</accession>
<dbReference type="Gene3D" id="3.40.50.2000">
    <property type="entry name" value="Glycogen Phosphorylase B"/>
    <property type="match status" value="2"/>
</dbReference>
<dbReference type="SUPFAM" id="SSF53756">
    <property type="entry name" value="UDP-Glycosyltransferase/glycogen phosphorylase"/>
    <property type="match status" value="1"/>
</dbReference>
<dbReference type="Pfam" id="PF13692">
    <property type="entry name" value="Glyco_trans_1_4"/>
    <property type="match status" value="1"/>
</dbReference>
<dbReference type="Pfam" id="PF13439">
    <property type="entry name" value="Glyco_transf_4"/>
    <property type="match status" value="1"/>
</dbReference>
<evidence type="ECO:0000259" key="1">
    <source>
        <dbReference type="Pfam" id="PF13439"/>
    </source>
</evidence>
<dbReference type="CDD" id="cd03801">
    <property type="entry name" value="GT4_PimA-like"/>
    <property type="match status" value="1"/>
</dbReference>
<dbReference type="EMBL" id="JAAVJH010000002">
    <property type="protein sequence ID" value="NJR77698.1"/>
    <property type="molecule type" value="Genomic_DNA"/>
</dbReference>
<reference evidence="2 3" key="1">
    <citation type="submission" date="2020-03" db="EMBL/GenBank/DDBJ databases">
        <authorList>
            <person name="Wang L."/>
            <person name="He N."/>
            <person name="Li Y."/>
            <person name="Fang Y."/>
            <person name="Zhang F."/>
        </authorList>
    </citation>
    <scope>NUCLEOTIDE SEQUENCE [LARGE SCALE GENOMIC DNA]</scope>
    <source>
        <strain evidence="2 3">36D10-4-7</strain>
    </source>
</reference>
<proteinExistence type="predicted"/>
<dbReference type="InterPro" id="IPR050194">
    <property type="entry name" value="Glycosyltransferase_grp1"/>
</dbReference>
<protein>
    <submittedName>
        <fullName evidence="2">Glycosyltransferase family 4 protein</fullName>
    </submittedName>
</protein>
<evidence type="ECO:0000313" key="3">
    <source>
        <dbReference type="Proteomes" id="UP000732399"/>
    </source>
</evidence>
<dbReference type="Proteomes" id="UP000732399">
    <property type="component" value="Unassembled WGS sequence"/>
</dbReference>
<feature type="domain" description="Glycosyltransferase subfamily 4-like N-terminal" evidence="1">
    <location>
        <begin position="15"/>
        <end position="183"/>
    </location>
</feature>
<gene>
    <name evidence="2" type="ORF">HBH26_03585</name>
</gene>
<dbReference type="PANTHER" id="PTHR45947:SF3">
    <property type="entry name" value="SULFOQUINOVOSYL TRANSFERASE SQD2"/>
    <property type="match status" value="1"/>
</dbReference>